<evidence type="ECO:0000313" key="1">
    <source>
        <dbReference type="EMBL" id="MDR6227637.1"/>
    </source>
</evidence>
<comment type="caution">
    <text evidence="1">The sequence shown here is derived from an EMBL/GenBank/DDBJ whole genome shotgun (WGS) entry which is preliminary data.</text>
</comment>
<keyword evidence="2" id="KW-1185">Reference proteome</keyword>
<reference evidence="1 2" key="1">
    <citation type="submission" date="2023-07" db="EMBL/GenBank/DDBJ databases">
        <title>Genomic Encyclopedia of Type Strains, Phase IV (KMG-IV): sequencing the most valuable type-strain genomes for metagenomic binning, comparative biology and taxonomic classification.</title>
        <authorList>
            <person name="Goeker M."/>
        </authorList>
    </citation>
    <scope>NUCLEOTIDE SEQUENCE [LARGE SCALE GENOMIC DNA]</scope>
    <source>
        <strain evidence="1 2">DSM 45903</strain>
    </source>
</reference>
<organism evidence="1 2">
    <name type="scientific">Desmospora profundinema</name>
    <dbReference type="NCBI Taxonomy" id="1571184"/>
    <lineage>
        <taxon>Bacteria</taxon>
        <taxon>Bacillati</taxon>
        <taxon>Bacillota</taxon>
        <taxon>Bacilli</taxon>
        <taxon>Bacillales</taxon>
        <taxon>Thermoactinomycetaceae</taxon>
        <taxon>Desmospora</taxon>
    </lineage>
</organism>
<dbReference type="Proteomes" id="UP001185012">
    <property type="component" value="Unassembled WGS sequence"/>
</dbReference>
<name>A0ABU1IS76_9BACL</name>
<dbReference type="EMBL" id="JAVDQG010000013">
    <property type="protein sequence ID" value="MDR6227637.1"/>
    <property type="molecule type" value="Genomic_DNA"/>
</dbReference>
<protein>
    <submittedName>
        <fullName evidence="1">Uncharacterized protein</fullName>
    </submittedName>
</protein>
<gene>
    <name evidence="1" type="ORF">JOE21_003681</name>
</gene>
<proteinExistence type="predicted"/>
<sequence length="132" mass="14974">MKRSLQIEGSSKVIDNPTWEEVLETLKKIDGENVTEASLEISSGSLMIGGGNIINGRRVYVVEYFPNHDSLDTLMLRNVSVEPNNEYEAISIQQVSVDQPKEFLVEFKDVIPAFLYFFEHGSLANELTWEHP</sequence>
<accession>A0ABU1IS76</accession>
<evidence type="ECO:0000313" key="2">
    <source>
        <dbReference type="Proteomes" id="UP001185012"/>
    </source>
</evidence>
<dbReference type="RefSeq" id="WP_309868805.1">
    <property type="nucleotide sequence ID" value="NZ_JAVDQG010000013.1"/>
</dbReference>